<evidence type="ECO:0000313" key="1">
    <source>
        <dbReference type="EMBL" id="KAJ9070451.1"/>
    </source>
</evidence>
<evidence type="ECO:0000313" key="2">
    <source>
        <dbReference type="Proteomes" id="UP001165960"/>
    </source>
</evidence>
<gene>
    <name evidence="1" type="ORF">DSO57_1007912</name>
</gene>
<name>A0ACC2T7K3_9FUNG</name>
<dbReference type="Proteomes" id="UP001165960">
    <property type="component" value="Unassembled WGS sequence"/>
</dbReference>
<protein>
    <submittedName>
        <fullName evidence="1">Uncharacterized protein</fullName>
    </submittedName>
</protein>
<dbReference type="EMBL" id="QTSX02003574">
    <property type="protein sequence ID" value="KAJ9070451.1"/>
    <property type="molecule type" value="Genomic_DNA"/>
</dbReference>
<proteinExistence type="predicted"/>
<comment type="caution">
    <text evidence="1">The sequence shown here is derived from an EMBL/GenBank/DDBJ whole genome shotgun (WGS) entry which is preliminary data.</text>
</comment>
<accession>A0ACC2T7K3</accession>
<organism evidence="1 2">
    <name type="scientific">Entomophthora muscae</name>
    <dbReference type="NCBI Taxonomy" id="34485"/>
    <lineage>
        <taxon>Eukaryota</taxon>
        <taxon>Fungi</taxon>
        <taxon>Fungi incertae sedis</taxon>
        <taxon>Zoopagomycota</taxon>
        <taxon>Entomophthoromycotina</taxon>
        <taxon>Entomophthoromycetes</taxon>
        <taxon>Entomophthorales</taxon>
        <taxon>Entomophthoraceae</taxon>
        <taxon>Entomophthora</taxon>
    </lineage>
</organism>
<keyword evidence="2" id="KW-1185">Reference proteome</keyword>
<sequence length="229" mass="25939">MHGYNRESDYSLPGGSHDHAFLPSRRRKFNYVLMFLLVIVIFMWARPGVSVDKEVAVKSEDKSKPSNLSEDIKDRSKPDNSSTDNKDHSKKINSSTENKEQPEAKKTPTDNKDQSESKTPPTVIKDQSEAKKTPTDNKNLISSDFLKTFLSAYDNVVFITNDCTQCKNATFLEKAKDIASINLSSMKDANLRIKAIQEFSKQNEGPWLYRDQKLIPFKVFIEPTVAPSS</sequence>
<reference evidence="1" key="1">
    <citation type="submission" date="2022-04" db="EMBL/GenBank/DDBJ databases">
        <title>Genome of the entomopathogenic fungus Entomophthora muscae.</title>
        <authorList>
            <person name="Elya C."/>
            <person name="Lovett B.R."/>
            <person name="Lee E."/>
            <person name="Macias A.M."/>
            <person name="Hajek A.E."/>
            <person name="De Bivort B.L."/>
            <person name="Kasson M.T."/>
            <person name="De Fine Licht H.H."/>
            <person name="Stajich J.E."/>
        </authorList>
    </citation>
    <scope>NUCLEOTIDE SEQUENCE</scope>
    <source>
        <strain evidence="1">Berkeley</strain>
    </source>
</reference>